<feature type="transmembrane region" description="Helical" evidence="2">
    <location>
        <begin position="187"/>
        <end position="209"/>
    </location>
</feature>
<feature type="region of interest" description="Disordered" evidence="1">
    <location>
        <begin position="72"/>
        <end position="126"/>
    </location>
</feature>
<evidence type="ECO:0000256" key="2">
    <source>
        <dbReference type="SAM" id="Phobius"/>
    </source>
</evidence>
<keyword evidence="4" id="KW-1185">Reference proteome</keyword>
<keyword evidence="2" id="KW-1133">Transmembrane helix</keyword>
<organism evidence="3 4">
    <name type="scientific">Rhodovastum atsumiense</name>
    <dbReference type="NCBI Taxonomy" id="504468"/>
    <lineage>
        <taxon>Bacteria</taxon>
        <taxon>Pseudomonadati</taxon>
        <taxon>Pseudomonadota</taxon>
        <taxon>Alphaproteobacteria</taxon>
        <taxon>Acetobacterales</taxon>
        <taxon>Acetobacteraceae</taxon>
        <taxon>Rhodovastum</taxon>
    </lineage>
</organism>
<feature type="region of interest" description="Disordered" evidence="1">
    <location>
        <begin position="308"/>
        <end position="331"/>
    </location>
</feature>
<feature type="region of interest" description="Disordered" evidence="1">
    <location>
        <begin position="41"/>
        <end position="60"/>
    </location>
</feature>
<evidence type="ECO:0000313" key="4">
    <source>
        <dbReference type="Proteomes" id="UP000325255"/>
    </source>
</evidence>
<proteinExistence type="predicted"/>
<dbReference type="OrthoDB" id="7285052at2"/>
<keyword evidence="2" id="KW-0472">Membrane</keyword>
<evidence type="ECO:0000256" key="1">
    <source>
        <dbReference type="SAM" id="MobiDB-lite"/>
    </source>
</evidence>
<evidence type="ECO:0000313" key="3">
    <source>
        <dbReference type="EMBL" id="KAA5613417.1"/>
    </source>
</evidence>
<keyword evidence="2" id="KW-0812">Transmembrane</keyword>
<dbReference type="AlphaFoldDB" id="A0A5M6J011"/>
<sequence length="331" mass="34885">MADAAPGTHAAVRSRGPGARTKDARRAPAVLLVAAVPGKTTAHAHTPFRHPAGNPWRRPDALAVPGRAVRPGLARRLGRGAAAPARGGSAGRGAGRDRRGPGCRHAAAHARRRRPPHRPLAAAGAVRRGSGGVAAAAVADRLRRGGHAGAVRALAGLGRSRWPDRPARLPLGLRAGRDPVLMRPRSSVVLAVLLGASLALNVVLGGMMLRRGAEPPPDPGRLQARIESLLSPADRAAFHAAMQPVAPDLAQFRRTLREQGATIKAALEQDSFDAEAQRERMAAHRQNWATFSLRFDDALSRAMAAISPEGRRRIAADMPAPPPEDSDRSRP</sequence>
<dbReference type="EMBL" id="VWPK01000006">
    <property type="protein sequence ID" value="KAA5613417.1"/>
    <property type="molecule type" value="Genomic_DNA"/>
</dbReference>
<feature type="region of interest" description="Disordered" evidence="1">
    <location>
        <begin position="1"/>
        <end position="26"/>
    </location>
</feature>
<accession>A0A5M6J011</accession>
<feature type="compositionally biased region" description="Basic residues" evidence="1">
    <location>
        <begin position="106"/>
        <end position="117"/>
    </location>
</feature>
<dbReference type="Proteomes" id="UP000325255">
    <property type="component" value="Unassembled WGS sequence"/>
</dbReference>
<reference evidence="3 4" key="1">
    <citation type="submission" date="2019-09" db="EMBL/GenBank/DDBJ databases">
        <title>Genome sequence of Rhodovastum atsumiense, a diverse member of the Acetobacteraceae family of non-sulfur purple photosynthetic bacteria.</title>
        <authorList>
            <person name="Meyer T."/>
            <person name="Kyndt J."/>
        </authorList>
    </citation>
    <scope>NUCLEOTIDE SEQUENCE [LARGE SCALE GENOMIC DNA]</scope>
    <source>
        <strain evidence="3 4">DSM 21279</strain>
    </source>
</reference>
<feature type="compositionally biased region" description="Low complexity" evidence="1">
    <location>
        <begin position="72"/>
        <end position="87"/>
    </location>
</feature>
<dbReference type="InterPro" id="IPR025961">
    <property type="entry name" value="Metal_resist"/>
</dbReference>
<name>A0A5M6J011_9PROT</name>
<protein>
    <submittedName>
        <fullName evidence="3">Periplasmic heavy metal sensor</fullName>
    </submittedName>
</protein>
<gene>
    <name evidence="3" type="ORF">F1189_04995</name>
</gene>
<dbReference type="Pfam" id="PF13801">
    <property type="entry name" value="Metal_resist"/>
    <property type="match status" value="1"/>
</dbReference>
<comment type="caution">
    <text evidence="3">The sequence shown here is derived from an EMBL/GenBank/DDBJ whole genome shotgun (WGS) entry which is preliminary data.</text>
</comment>